<dbReference type="InterPro" id="IPR001789">
    <property type="entry name" value="Sig_transdc_resp-reg_receiver"/>
</dbReference>
<keyword evidence="2" id="KW-0963">Cytoplasm</keyword>
<dbReference type="PROSITE" id="PS50110">
    <property type="entry name" value="RESPONSE_REGULATORY"/>
    <property type="match status" value="1"/>
</dbReference>
<keyword evidence="5" id="KW-0805">Transcription regulation</keyword>
<evidence type="ECO:0000256" key="3">
    <source>
        <dbReference type="ARBA" id="ARBA00022553"/>
    </source>
</evidence>
<feature type="modified residue" description="4-aspartylphosphate" evidence="8">
    <location>
        <position position="75"/>
    </location>
</feature>
<evidence type="ECO:0000256" key="4">
    <source>
        <dbReference type="ARBA" id="ARBA00023012"/>
    </source>
</evidence>
<evidence type="ECO:0000256" key="8">
    <source>
        <dbReference type="PROSITE-ProRule" id="PRU00169"/>
    </source>
</evidence>
<dbReference type="EMBL" id="FTNK01000007">
    <property type="protein sequence ID" value="SIR12271.1"/>
    <property type="molecule type" value="Genomic_DNA"/>
</dbReference>
<name>A0ABY1K1I5_9BACL</name>
<dbReference type="SMART" id="SM00342">
    <property type="entry name" value="HTH_ARAC"/>
    <property type="match status" value="1"/>
</dbReference>
<evidence type="ECO:0000256" key="7">
    <source>
        <dbReference type="ARBA" id="ARBA00023163"/>
    </source>
</evidence>
<feature type="domain" description="HTH araC/xylS-type" evidence="9">
    <location>
        <begin position="445"/>
        <end position="543"/>
    </location>
</feature>
<dbReference type="InterPro" id="IPR018060">
    <property type="entry name" value="HTH_AraC"/>
</dbReference>
<reference evidence="11 12" key="1">
    <citation type="submission" date="2017-01" db="EMBL/GenBank/DDBJ databases">
        <authorList>
            <person name="Varghese N."/>
            <person name="Submissions S."/>
        </authorList>
    </citation>
    <scope>NUCLEOTIDE SEQUENCE [LARGE SCALE GENOMIC DNA]</scope>
    <source>
        <strain evidence="11 12">ATCC 23464</strain>
    </source>
</reference>
<keyword evidence="12" id="KW-1185">Reference proteome</keyword>
<dbReference type="RefSeq" id="WP_082867556.1">
    <property type="nucleotide sequence ID" value="NZ_FTNK01000007.1"/>
</dbReference>
<evidence type="ECO:0000313" key="12">
    <source>
        <dbReference type="Proteomes" id="UP000186666"/>
    </source>
</evidence>
<dbReference type="InterPro" id="IPR009057">
    <property type="entry name" value="Homeodomain-like_sf"/>
</dbReference>
<evidence type="ECO:0000313" key="11">
    <source>
        <dbReference type="EMBL" id="SIR12271.1"/>
    </source>
</evidence>
<gene>
    <name evidence="11" type="ORF">SAMN05421578_107143</name>
</gene>
<comment type="caution">
    <text evidence="11">The sequence shown here is derived from an EMBL/GenBank/DDBJ whole genome shotgun (WGS) entry which is preliminary data.</text>
</comment>
<proteinExistence type="predicted"/>
<dbReference type="SUPFAM" id="SSF52172">
    <property type="entry name" value="CheY-like"/>
    <property type="match status" value="1"/>
</dbReference>
<feature type="domain" description="Response regulatory" evidence="10">
    <location>
        <begin position="23"/>
        <end position="140"/>
    </location>
</feature>
<organism evidence="11 12">
    <name type="scientific">Paenibacillus macquariensis</name>
    <dbReference type="NCBI Taxonomy" id="948756"/>
    <lineage>
        <taxon>Bacteria</taxon>
        <taxon>Bacillati</taxon>
        <taxon>Bacillota</taxon>
        <taxon>Bacilli</taxon>
        <taxon>Bacillales</taxon>
        <taxon>Paenibacillaceae</taxon>
        <taxon>Paenibacillus</taxon>
    </lineage>
</organism>
<dbReference type="Gene3D" id="1.10.10.60">
    <property type="entry name" value="Homeodomain-like"/>
    <property type="match status" value="2"/>
</dbReference>
<dbReference type="PANTHER" id="PTHR42713">
    <property type="entry name" value="HISTIDINE KINASE-RELATED"/>
    <property type="match status" value="1"/>
</dbReference>
<evidence type="ECO:0000259" key="9">
    <source>
        <dbReference type="PROSITE" id="PS01124"/>
    </source>
</evidence>
<dbReference type="CDD" id="cd17536">
    <property type="entry name" value="REC_YesN-like"/>
    <property type="match status" value="1"/>
</dbReference>
<dbReference type="PROSITE" id="PS01124">
    <property type="entry name" value="HTH_ARAC_FAMILY_2"/>
    <property type="match status" value="1"/>
</dbReference>
<keyword evidence="4" id="KW-0902">Two-component regulatory system</keyword>
<evidence type="ECO:0000256" key="5">
    <source>
        <dbReference type="ARBA" id="ARBA00023015"/>
    </source>
</evidence>
<evidence type="ECO:0000256" key="6">
    <source>
        <dbReference type="ARBA" id="ARBA00023125"/>
    </source>
</evidence>
<dbReference type="InterPro" id="IPR011006">
    <property type="entry name" value="CheY-like_superfamily"/>
</dbReference>
<accession>A0ABY1K1I5</accession>
<dbReference type="Pfam" id="PF12833">
    <property type="entry name" value="HTH_18"/>
    <property type="match status" value="1"/>
</dbReference>
<evidence type="ECO:0000256" key="2">
    <source>
        <dbReference type="ARBA" id="ARBA00022490"/>
    </source>
</evidence>
<dbReference type="PANTHER" id="PTHR42713:SF3">
    <property type="entry name" value="TRANSCRIPTIONAL REGULATORY PROTEIN HPTR"/>
    <property type="match status" value="1"/>
</dbReference>
<keyword evidence="7" id="KW-0804">Transcription</keyword>
<comment type="subcellular location">
    <subcellularLocation>
        <location evidence="1">Cytoplasm</location>
    </subcellularLocation>
</comment>
<dbReference type="InterPro" id="IPR051552">
    <property type="entry name" value="HptR"/>
</dbReference>
<dbReference type="SMART" id="SM00448">
    <property type="entry name" value="REC"/>
    <property type="match status" value="1"/>
</dbReference>
<dbReference type="InterPro" id="IPR041522">
    <property type="entry name" value="CdaR_GGDEF"/>
</dbReference>
<dbReference type="InterPro" id="IPR018062">
    <property type="entry name" value="HTH_AraC-typ_CS"/>
</dbReference>
<sequence length="548" mass="63488">MFVEWYTFIVYDTSREGLIAIYNVLLVDDEKLDLEVLQRFTPWDQLDMAIVGAVHGGGAALNLLREQQVDILITDIQMPIMSGLELAEQARSLLPHLKIIFISGHQDFQYAKRAIAMNASSYILKPVDDHELLNTLQLVREQLKYEREQMKKEEQLDSSIPLLQNEMMYQWLRRTIDYSTLYRLYEGSGIYWHSGPCCVAIIEMDDISWKLKAFSDDQRRFAIDHGFRLISDFLQDRQLGIYCKTGDDKVVIVINSPRLNATEAMQSLVEHVRNHSNLTITVGLGSEVASLQDAPESYLQAREALATKMFIGKCRVITQEQTAGEIVQTSLNLEQIMDKMFAATANYDLVHIHDSLEQLFELVQSLKDKLSVYNFALYVVSKTDFFLQSLNVSLYDLLSIELKNLNILYDFETIDDIKSWLRKQLYEVSEHLHNKKKNPNRKLIDEIERYVEANLVVSLQLRNVAKLFGFSPNYLGYLFKEVTDEQFSDFVTKKRMEKARELLQDPKLKIFEAAHLVGYQNLTMFSRHFKQSFGLPPVDYRKQGRGQP</sequence>
<dbReference type="Gene3D" id="3.40.50.2300">
    <property type="match status" value="1"/>
</dbReference>
<protein>
    <submittedName>
        <fullName evidence="11">Two-component system, response regulator YesN</fullName>
    </submittedName>
</protein>
<evidence type="ECO:0000259" key="10">
    <source>
        <dbReference type="PROSITE" id="PS50110"/>
    </source>
</evidence>
<dbReference type="Proteomes" id="UP000186666">
    <property type="component" value="Unassembled WGS sequence"/>
</dbReference>
<keyword evidence="6" id="KW-0238">DNA-binding</keyword>
<evidence type="ECO:0000256" key="1">
    <source>
        <dbReference type="ARBA" id="ARBA00004496"/>
    </source>
</evidence>
<dbReference type="SUPFAM" id="SSF46689">
    <property type="entry name" value="Homeodomain-like"/>
    <property type="match status" value="1"/>
</dbReference>
<dbReference type="Pfam" id="PF17853">
    <property type="entry name" value="GGDEF_2"/>
    <property type="match status" value="1"/>
</dbReference>
<keyword evidence="3 8" id="KW-0597">Phosphoprotein</keyword>
<dbReference type="PROSITE" id="PS00041">
    <property type="entry name" value="HTH_ARAC_FAMILY_1"/>
    <property type="match status" value="1"/>
</dbReference>
<dbReference type="Pfam" id="PF00072">
    <property type="entry name" value="Response_reg"/>
    <property type="match status" value="1"/>
</dbReference>